<dbReference type="RefSeq" id="WP_344808277.1">
    <property type="nucleotide sequence ID" value="NZ_BAABAB010000036.1"/>
</dbReference>
<accession>A0ABP7AKQ8</accession>
<dbReference type="EMBL" id="BAABAB010000036">
    <property type="protein sequence ID" value="GAA3635040.1"/>
    <property type="molecule type" value="Genomic_DNA"/>
</dbReference>
<dbReference type="Proteomes" id="UP001501490">
    <property type="component" value="Unassembled WGS sequence"/>
</dbReference>
<gene>
    <name evidence="1" type="ORF">GCM10022236_42050</name>
</gene>
<evidence type="ECO:0008006" key="3">
    <source>
        <dbReference type="Google" id="ProtNLM"/>
    </source>
</evidence>
<keyword evidence="2" id="KW-1185">Reference proteome</keyword>
<evidence type="ECO:0000313" key="1">
    <source>
        <dbReference type="EMBL" id="GAA3635040.1"/>
    </source>
</evidence>
<name>A0ABP7AKQ8_9ACTN</name>
<evidence type="ECO:0000313" key="2">
    <source>
        <dbReference type="Proteomes" id="UP001501490"/>
    </source>
</evidence>
<reference evidence="2" key="1">
    <citation type="journal article" date="2019" name="Int. J. Syst. Evol. Microbiol.">
        <title>The Global Catalogue of Microorganisms (GCM) 10K type strain sequencing project: providing services to taxonomists for standard genome sequencing and annotation.</title>
        <authorList>
            <consortium name="The Broad Institute Genomics Platform"/>
            <consortium name="The Broad Institute Genome Sequencing Center for Infectious Disease"/>
            <person name="Wu L."/>
            <person name="Ma J."/>
        </authorList>
    </citation>
    <scope>NUCLEOTIDE SEQUENCE [LARGE SCALE GENOMIC DNA]</scope>
    <source>
        <strain evidence="2">JCM 16929</strain>
    </source>
</reference>
<organism evidence="1 2">
    <name type="scientific">Microlunatus ginsengisoli</name>
    <dbReference type="NCBI Taxonomy" id="363863"/>
    <lineage>
        <taxon>Bacteria</taxon>
        <taxon>Bacillati</taxon>
        <taxon>Actinomycetota</taxon>
        <taxon>Actinomycetes</taxon>
        <taxon>Propionibacteriales</taxon>
        <taxon>Propionibacteriaceae</taxon>
        <taxon>Microlunatus</taxon>
    </lineage>
</organism>
<sequence length="168" mass="17353">MGKASETRHLYVAAYSDPATAAEDWDALKRLAADDVIRVEALALVTRDADGKIHVEDTTNEPGVAAAVGADAGTLVGLIFPPSLIATATVGAVVGAGSGAVVDRVTKREVGAGVEWIVPVGGSGIALIFDDQWVNEVERCLLRADEISRNHLHAVVAHAQADPALASP</sequence>
<protein>
    <recommendedName>
        <fullName evidence="3">DUF1269 domain-containing protein</fullName>
    </recommendedName>
</protein>
<comment type="caution">
    <text evidence="1">The sequence shown here is derived from an EMBL/GenBank/DDBJ whole genome shotgun (WGS) entry which is preliminary data.</text>
</comment>
<proteinExistence type="predicted"/>